<keyword evidence="4" id="KW-0479">Metal-binding</keyword>
<dbReference type="Proteomes" id="UP001596099">
    <property type="component" value="Unassembled WGS sequence"/>
</dbReference>
<evidence type="ECO:0000313" key="14">
    <source>
        <dbReference type="Proteomes" id="UP001596099"/>
    </source>
</evidence>
<dbReference type="InterPro" id="IPR001915">
    <property type="entry name" value="Peptidase_M48"/>
</dbReference>
<dbReference type="PANTHER" id="PTHR43221">
    <property type="entry name" value="PROTEASE HTPX"/>
    <property type="match status" value="1"/>
</dbReference>
<evidence type="ECO:0000256" key="6">
    <source>
        <dbReference type="ARBA" id="ARBA00022833"/>
    </source>
</evidence>
<dbReference type="InterPro" id="IPR050083">
    <property type="entry name" value="HtpX_protease"/>
</dbReference>
<feature type="transmembrane region" description="Helical" evidence="11">
    <location>
        <begin position="144"/>
        <end position="166"/>
    </location>
</feature>
<evidence type="ECO:0000313" key="13">
    <source>
        <dbReference type="EMBL" id="MFC5971049.1"/>
    </source>
</evidence>
<protein>
    <submittedName>
        <fullName evidence="13">M48 family metallopeptidase</fullName>
        <ecNumber evidence="13">3.4.24.-</ecNumber>
    </submittedName>
</protein>
<dbReference type="GO" id="GO:0008237">
    <property type="term" value="F:metallopeptidase activity"/>
    <property type="evidence" value="ECO:0007669"/>
    <property type="project" value="UniProtKB-KW"/>
</dbReference>
<evidence type="ECO:0000256" key="4">
    <source>
        <dbReference type="ARBA" id="ARBA00022723"/>
    </source>
</evidence>
<dbReference type="EMBL" id="JBHSQH010000001">
    <property type="protein sequence ID" value="MFC5971049.1"/>
    <property type="molecule type" value="Genomic_DNA"/>
</dbReference>
<sequence>MSDRMLQVRMLVAGSVVFAFYAAFALFMNRAGFGLEWVLPGSVVFVGVQYKLGKWLALRGVDARDLHAEEHPEIHATVEQLSEEMGIAKPALKLGRMGVPNAFAVGRKGAGVVVVSDTLLELLDDDELEGVLAHELAHIRNRDVTVMLFGQSVASIVGIAVFWLVALADDSFAVTIVGWVVSSVVQTVVMVFVLAISRYREYAADEDAVASTGDPEALGRALAKIASVGSHEDAPDVDGQVGALCIFGGERGLLATLFATHPRTEKRIERLAPHLLE</sequence>
<dbReference type="PANTHER" id="PTHR43221:SF2">
    <property type="entry name" value="PROTEASE HTPX HOMOLOG"/>
    <property type="match status" value="1"/>
</dbReference>
<dbReference type="GO" id="GO:0006508">
    <property type="term" value="P:proteolysis"/>
    <property type="evidence" value="ECO:0007669"/>
    <property type="project" value="UniProtKB-KW"/>
</dbReference>
<dbReference type="AlphaFoldDB" id="A0ABD5RKY6"/>
<accession>A0ABD5RKY6</accession>
<evidence type="ECO:0000256" key="5">
    <source>
        <dbReference type="ARBA" id="ARBA00022801"/>
    </source>
</evidence>
<comment type="similarity">
    <text evidence="10">Belongs to the peptidase M48 family.</text>
</comment>
<feature type="transmembrane region" description="Helical" evidence="11">
    <location>
        <begin position="172"/>
        <end position="196"/>
    </location>
</feature>
<keyword evidence="3 11" id="KW-0812">Transmembrane</keyword>
<feature type="transmembrane region" description="Helical" evidence="11">
    <location>
        <begin position="6"/>
        <end position="27"/>
    </location>
</feature>
<gene>
    <name evidence="13" type="ORF">ACFPYI_06850</name>
</gene>
<evidence type="ECO:0000259" key="12">
    <source>
        <dbReference type="Pfam" id="PF01435"/>
    </source>
</evidence>
<keyword evidence="9 11" id="KW-0472">Membrane</keyword>
<dbReference type="Pfam" id="PF01435">
    <property type="entry name" value="Peptidase_M48"/>
    <property type="match status" value="1"/>
</dbReference>
<dbReference type="Gene3D" id="3.30.2010.10">
    <property type="entry name" value="Metalloproteases ('zincins'), catalytic domain"/>
    <property type="match status" value="1"/>
</dbReference>
<evidence type="ECO:0000256" key="7">
    <source>
        <dbReference type="ARBA" id="ARBA00022989"/>
    </source>
</evidence>
<evidence type="ECO:0000256" key="10">
    <source>
        <dbReference type="RuleBase" id="RU003983"/>
    </source>
</evidence>
<proteinExistence type="inferred from homology"/>
<comment type="cofactor">
    <cofactor evidence="10">
        <name>Zn(2+)</name>
        <dbReference type="ChEBI" id="CHEBI:29105"/>
    </cofactor>
    <text evidence="10">Binds 1 zinc ion per subunit.</text>
</comment>
<evidence type="ECO:0000256" key="2">
    <source>
        <dbReference type="ARBA" id="ARBA00022670"/>
    </source>
</evidence>
<keyword evidence="6 10" id="KW-0862">Zinc</keyword>
<dbReference type="EC" id="3.4.24.-" evidence="13"/>
<organism evidence="13 14">
    <name type="scientific">Halomarina salina</name>
    <dbReference type="NCBI Taxonomy" id="1872699"/>
    <lineage>
        <taxon>Archaea</taxon>
        <taxon>Methanobacteriati</taxon>
        <taxon>Methanobacteriota</taxon>
        <taxon>Stenosarchaea group</taxon>
        <taxon>Halobacteria</taxon>
        <taxon>Halobacteriales</taxon>
        <taxon>Natronomonadaceae</taxon>
        <taxon>Halomarina</taxon>
    </lineage>
</organism>
<dbReference type="GO" id="GO:0046872">
    <property type="term" value="F:metal ion binding"/>
    <property type="evidence" value="ECO:0007669"/>
    <property type="project" value="UniProtKB-KW"/>
</dbReference>
<keyword evidence="14" id="KW-1185">Reference proteome</keyword>
<keyword evidence="5 10" id="KW-0378">Hydrolase</keyword>
<comment type="caution">
    <text evidence="13">The sequence shown here is derived from an EMBL/GenBank/DDBJ whole genome shotgun (WGS) entry which is preliminary data.</text>
</comment>
<evidence type="ECO:0000256" key="3">
    <source>
        <dbReference type="ARBA" id="ARBA00022692"/>
    </source>
</evidence>
<name>A0ABD5RKY6_9EURY</name>
<reference evidence="13 14" key="1">
    <citation type="journal article" date="2019" name="Int. J. Syst. Evol. Microbiol.">
        <title>The Global Catalogue of Microorganisms (GCM) 10K type strain sequencing project: providing services to taxonomists for standard genome sequencing and annotation.</title>
        <authorList>
            <consortium name="The Broad Institute Genomics Platform"/>
            <consortium name="The Broad Institute Genome Sequencing Center for Infectious Disease"/>
            <person name="Wu L."/>
            <person name="Ma J."/>
        </authorList>
    </citation>
    <scope>NUCLEOTIDE SEQUENCE [LARGE SCALE GENOMIC DNA]</scope>
    <source>
        <strain evidence="13 14">CGMCC 1.12543</strain>
    </source>
</reference>
<evidence type="ECO:0000256" key="8">
    <source>
        <dbReference type="ARBA" id="ARBA00023049"/>
    </source>
</evidence>
<dbReference type="CDD" id="cd07327">
    <property type="entry name" value="M48B_HtpX_like"/>
    <property type="match status" value="1"/>
</dbReference>
<feature type="domain" description="Peptidase M48" evidence="12">
    <location>
        <begin position="70"/>
        <end position="271"/>
    </location>
</feature>
<evidence type="ECO:0000256" key="11">
    <source>
        <dbReference type="SAM" id="Phobius"/>
    </source>
</evidence>
<dbReference type="RefSeq" id="WP_247413963.1">
    <property type="nucleotide sequence ID" value="NZ_JALLGW010000001.1"/>
</dbReference>
<evidence type="ECO:0000256" key="1">
    <source>
        <dbReference type="ARBA" id="ARBA00022475"/>
    </source>
</evidence>
<keyword evidence="7 11" id="KW-1133">Transmembrane helix</keyword>
<keyword evidence="1" id="KW-1003">Cell membrane</keyword>
<keyword evidence="2 10" id="KW-0645">Protease</keyword>
<evidence type="ECO:0000256" key="9">
    <source>
        <dbReference type="ARBA" id="ARBA00023136"/>
    </source>
</evidence>
<keyword evidence="8 10" id="KW-0482">Metalloprotease</keyword>